<dbReference type="Gene3D" id="2.40.128.260">
    <property type="entry name" value="Type IV secretion system, VirB10/TraB/TrbI"/>
    <property type="match status" value="1"/>
</dbReference>
<proteinExistence type="inferred from homology"/>
<organism evidence="7 8">
    <name type="scientific">Acidithiobacillus caldus</name>
    <dbReference type="NCBI Taxonomy" id="33059"/>
    <lineage>
        <taxon>Bacteria</taxon>
        <taxon>Pseudomonadati</taxon>
        <taxon>Pseudomonadota</taxon>
        <taxon>Acidithiobacillia</taxon>
        <taxon>Acidithiobacillales</taxon>
        <taxon>Acidithiobacillaceae</taxon>
        <taxon>Acidithiobacillus</taxon>
    </lineage>
</organism>
<evidence type="ECO:0000313" key="7">
    <source>
        <dbReference type="EMBL" id="OFC37968.1"/>
    </source>
</evidence>
<evidence type="ECO:0000313" key="8">
    <source>
        <dbReference type="Proteomes" id="UP000175616"/>
    </source>
</evidence>
<comment type="subcellular location">
    <subcellularLocation>
        <location evidence="1">Membrane</location>
        <topology evidence="1">Single-pass membrane protein</topology>
    </subcellularLocation>
</comment>
<keyword evidence="5" id="KW-0472">Membrane</keyword>
<evidence type="ECO:0000256" key="4">
    <source>
        <dbReference type="ARBA" id="ARBA00022989"/>
    </source>
</evidence>
<accession>A0A1E7YPR3</accession>
<evidence type="ECO:0000256" key="2">
    <source>
        <dbReference type="ARBA" id="ARBA00010265"/>
    </source>
</evidence>
<keyword evidence="4" id="KW-1133">Transmembrane helix</keyword>
<evidence type="ECO:0000256" key="3">
    <source>
        <dbReference type="ARBA" id="ARBA00022692"/>
    </source>
</evidence>
<sequence length="412" mass="43388">MPYVLLLLLVGAAALLFVVKSLVDRGLHDAIRGRAAQQAKPKPLGYASQQAEIEHIRQILRQQEQSAVHHQSHKAAPGAHTSHVPARGPHFGPGLPDQSGQSDVLAAKSAQIAASPIIALRGHVHTTTSSRTPASPYNPYSPQAIQAKIARIKAQQRASETASDDQNLGINAAEKLAMEASGITGGFKHSASNQSGSDTSWLKQHSGSAGYGTVLPTLPKLHRIALYPGAIISAETINRLDTQTPGEIVAQVTRTVYAPSGMVAIPAGSRLIGRYDGDVFNGQNRVLMAFSRVIFPGGNEIALQGMNATGRRGAAGIDGNVHTHFWTDLGSSLLVALITDGVDSIPNPNDNASGNTYIGSSGTSPTQAGAEVLEQQAQRMLSPYSDLPPTITIPEGTPLRILVNKTILLPES</sequence>
<dbReference type="InterPro" id="IPR042217">
    <property type="entry name" value="T4SS_VirB10/TrbI"/>
</dbReference>
<reference evidence="7 8" key="1">
    <citation type="submission" date="2016-06" db="EMBL/GenBank/DDBJ databases">
        <title>Gene turnover analysis identifies the evolutionary adaptation of the extremophile Acidithiobacillus caldus.</title>
        <authorList>
            <person name="Zhang X."/>
        </authorList>
    </citation>
    <scope>NUCLEOTIDE SEQUENCE [LARGE SCALE GENOMIC DNA]</scope>
    <source>
        <strain evidence="7 8">DX</strain>
    </source>
</reference>
<feature type="region of interest" description="Disordered" evidence="6">
    <location>
        <begin position="63"/>
        <end position="106"/>
    </location>
</feature>
<dbReference type="GO" id="GO:0016020">
    <property type="term" value="C:membrane"/>
    <property type="evidence" value="ECO:0007669"/>
    <property type="project" value="UniProtKB-SubCell"/>
</dbReference>
<dbReference type="Proteomes" id="UP000175616">
    <property type="component" value="Unassembled WGS sequence"/>
</dbReference>
<dbReference type="EMBL" id="LZYE01000061">
    <property type="protein sequence ID" value="OFC37968.1"/>
    <property type="molecule type" value="Genomic_DNA"/>
</dbReference>
<dbReference type="InterPro" id="IPR005498">
    <property type="entry name" value="T4SS_VirB10/TraB/TrbI"/>
</dbReference>
<dbReference type="AlphaFoldDB" id="A0A1E7YPR3"/>
<comment type="caution">
    <text evidence="7">The sequence shown here is derived from an EMBL/GenBank/DDBJ whole genome shotgun (WGS) entry which is preliminary data.</text>
</comment>
<evidence type="ECO:0000256" key="5">
    <source>
        <dbReference type="ARBA" id="ARBA00023136"/>
    </source>
</evidence>
<evidence type="ECO:0000256" key="1">
    <source>
        <dbReference type="ARBA" id="ARBA00004167"/>
    </source>
</evidence>
<name>A0A1E7YPR3_9PROT</name>
<gene>
    <name evidence="7" type="ORF">BAE27_03215</name>
</gene>
<keyword evidence="3" id="KW-0812">Transmembrane</keyword>
<feature type="region of interest" description="Disordered" evidence="6">
    <location>
        <begin position="348"/>
        <end position="367"/>
    </location>
</feature>
<evidence type="ECO:0008006" key="9">
    <source>
        <dbReference type="Google" id="ProtNLM"/>
    </source>
</evidence>
<protein>
    <recommendedName>
        <fullName evidence="9">Conjugal transfer protein TrbI</fullName>
    </recommendedName>
</protein>
<comment type="similarity">
    <text evidence="2">Belongs to the TrbI/VirB10 family.</text>
</comment>
<evidence type="ECO:0000256" key="6">
    <source>
        <dbReference type="SAM" id="MobiDB-lite"/>
    </source>
</evidence>
<dbReference type="CDD" id="cd16429">
    <property type="entry name" value="VirB10"/>
    <property type="match status" value="1"/>
</dbReference>
<dbReference type="Pfam" id="PF03743">
    <property type="entry name" value="TrbI"/>
    <property type="match status" value="1"/>
</dbReference>